<feature type="signal peptide" evidence="1">
    <location>
        <begin position="1"/>
        <end position="18"/>
    </location>
</feature>
<evidence type="ECO:0000313" key="5">
    <source>
        <dbReference type="Proteomes" id="UP001147782"/>
    </source>
</evidence>
<feature type="chain" id="PRO_5040927812" evidence="1">
    <location>
        <begin position="19"/>
        <end position="358"/>
    </location>
</feature>
<dbReference type="InterPro" id="IPR057722">
    <property type="entry name" value="AsqO/PenF-like_C"/>
</dbReference>
<name>A0A9W9UX39_9EURO</name>
<dbReference type="Pfam" id="PF24137">
    <property type="entry name" value="DA_N"/>
    <property type="match status" value="1"/>
</dbReference>
<reference evidence="4" key="2">
    <citation type="journal article" date="2023" name="IMA Fungus">
        <title>Comparative genomic study of the Penicillium genus elucidates a diverse pangenome and 15 lateral gene transfer events.</title>
        <authorList>
            <person name="Petersen C."/>
            <person name="Sorensen T."/>
            <person name="Nielsen M.R."/>
            <person name="Sondergaard T.E."/>
            <person name="Sorensen J.L."/>
            <person name="Fitzpatrick D.A."/>
            <person name="Frisvad J.C."/>
            <person name="Nielsen K.L."/>
        </authorList>
    </citation>
    <scope>NUCLEOTIDE SEQUENCE</scope>
    <source>
        <strain evidence="4">IBT 29864</strain>
    </source>
</reference>
<evidence type="ECO:0000259" key="3">
    <source>
        <dbReference type="Pfam" id="PF25581"/>
    </source>
</evidence>
<evidence type="ECO:0000256" key="1">
    <source>
        <dbReference type="SAM" id="SignalP"/>
    </source>
</evidence>
<evidence type="ECO:0000259" key="2">
    <source>
        <dbReference type="Pfam" id="PF24137"/>
    </source>
</evidence>
<feature type="domain" description="AsqO/PenF-like C-terminal" evidence="3">
    <location>
        <begin position="225"/>
        <end position="350"/>
    </location>
</feature>
<dbReference type="OrthoDB" id="4287251at2759"/>
<keyword evidence="5" id="KW-1185">Reference proteome</keyword>
<dbReference type="GeneID" id="81442970"/>
<proteinExistence type="predicted"/>
<keyword evidence="1" id="KW-0732">Signal</keyword>
<dbReference type="RefSeq" id="XP_056549751.1">
    <property type="nucleotide sequence ID" value="XM_056703791.1"/>
</dbReference>
<organism evidence="4 5">
    <name type="scientific">Penicillium cataractarum</name>
    <dbReference type="NCBI Taxonomy" id="2100454"/>
    <lineage>
        <taxon>Eukaryota</taxon>
        <taxon>Fungi</taxon>
        <taxon>Dikarya</taxon>
        <taxon>Ascomycota</taxon>
        <taxon>Pezizomycotina</taxon>
        <taxon>Eurotiomycetes</taxon>
        <taxon>Eurotiomycetidae</taxon>
        <taxon>Eurotiales</taxon>
        <taxon>Aspergillaceae</taxon>
        <taxon>Penicillium</taxon>
    </lineage>
</organism>
<dbReference type="Pfam" id="PF25581">
    <property type="entry name" value="AsqO_C"/>
    <property type="match status" value="1"/>
</dbReference>
<dbReference type="Proteomes" id="UP001147782">
    <property type="component" value="Unassembled WGS sequence"/>
</dbReference>
<sequence>MRTNVAAMAIGLGQLVSATLSSQSYVIPSGQINGTTGTDTIVGLTAFDGPHISVNNGSAYQWWYFDVVSHDSKAAVVAQFYPGWTADASAVLLNIVWPNGTTFAETISVGTLDLTTVDDGSQGYVEDGAMTWFGASDLSAYHLSLNLPDVGVSGKITMRSRAPSHVACGLNRAGASFDFAEFLQWGNSVPDSYATVDLDVNGTSLTFSGSGYHDQNWGQAAFMDGLTQWFWGHSNIGEYSLVFFYHIDEQLKVKSSGYLAKNGNLIVSGCSNIKVIPQGPRTSVPLNASIPVESWAIYIDSSKHGKYAFTIDNKIEASSSSPVYTRWVGQTTGGRVGAANSTGAAIVEFMNNPLKGYY</sequence>
<evidence type="ECO:0000313" key="4">
    <source>
        <dbReference type="EMBL" id="KAJ5358465.1"/>
    </source>
</evidence>
<comment type="caution">
    <text evidence="4">The sequence shown here is derived from an EMBL/GenBank/DDBJ whole genome shotgun (WGS) entry which is preliminary data.</text>
</comment>
<dbReference type="EMBL" id="JAPZBS010000009">
    <property type="protein sequence ID" value="KAJ5358465.1"/>
    <property type="molecule type" value="Genomic_DNA"/>
</dbReference>
<protein>
    <submittedName>
        <fullName evidence="4">Tyrosinase family protein asqI</fullName>
    </submittedName>
</protein>
<dbReference type="InterPro" id="IPR056402">
    <property type="entry name" value="DA_N"/>
</dbReference>
<dbReference type="SUPFAM" id="SSF159245">
    <property type="entry name" value="AttH-like"/>
    <property type="match status" value="1"/>
</dbReference>
<reference evidence="4" key="1">
    <citation type="submission" date="2022-11" db="EMBL/GenBank/DDBJ databases">
        <authorList>
            <person name="Petersen C."/>
        </authorList>
    </citation>
    <scope>NUCLEOTIDE SEQUENCE</scope>
    <source>
        <strain evidence="4">IBT 29864</strain>
    </source>
</reference>
<accession>A0A9W9UX39</accession>
<dbReference type="AlphaFoldDB" id="A0A9W9UX39"/>
<feature type="domain" description="Diels-Alderase N-terminal" evidence="2">
    <location>
        <begin position="56"/>
        <end position="217"/>
    </location>
</feature>
<gene>
    <name evidence="4" type="ORF">N7496_010878</name>
</gene>